<dbReference type="GO" id="GO:0035251">
    <property type="term" value="F:UDP-glucosyltransferase activity"/>
    <property type="evidence" value="ECO:0007669"/>
    <property type="project" value="InterPro"/>
</dbReference>
<keyword evidence="4" id="KW-0472">Membrane</keyword>
<protein>
    <submittedName>
        <fullName evidence="5">Uncharacterized protein</fullName>
    </submittedName>
</protein>
<accession>A0AAQ3MJE6</accession>
<dbReference type="AlphaFoldDB" id="A0AAQ3MJE6"/>
<dbReference type="PANTHER" id="PTHR48048">
    <property type="entry name" value="GLYCOSYLTRANSFERASE"/>
    <property type="match status" value="1"/>
</dbReference>
<sequence>MPSSSKHTVSTSPSSSPRASSTTPPSKPISVASRYPSLHLLPLPTPHPTLRLNLHKPRRQSLRLHQTKCFQRGHLPLPNLPNLRRQSLLCRPLLTSAMESASSIEIPIYYFFTSGAAVLALFSYFLKLLKERSESFKDMVGVELCMPGNAPLKTVKMPEPLLDRDSPAYWDMLYFCSSLPKACGIIVNSFLELEPMAVNAVAEGACFPNAKSGPRVYYIGPLIVEAQ</sequence>
<feature type="region of interest" description="Disordered" evidence="3">
    <location>
        <begin position="1"/>
        <end position="29"/>
    </location>
</feature>
<keyword evidence="2" id="KW-0808">Transferase</keyword>
<evidence type="ECO:0000256" key="2">
    <source>
        <dbReference type="ARBA" id="ARBA00022676"/>
    </source>
</evidence>
<evidence type="ECO:0000313" key="5">
    <source>
        <dbReference type="EMBL" id="WVY92212.1"/>
    </source>
</evidence>
<name>A0AAQ3MJE6_VIGMU</name>
<organism evidence="5 6">
    <name type="scientific">Vigna mungo</name>
    <name type="common">Black gram</name>
    <name type="synonym">Phaseolus mungo</name>
    <dbReference type="NCBI Taxonomy" id="3915"/>
    <lineage>
        <taxon>Eukaryota</taxon>
        <taxon>Viridiplantae</taxon>
        <taxon>Streptophyta</taxon>
        <taxon>Embryophyta</taxon>
        <taxon>Tracheophyta</taxon>
        <taxon>Spermatophyta</taxon>
        <taxon>Magnoliopsida</taxon>
        <taxon>eudicotyledons</taxon>
        <taxon>Gunneridae</taxon>
        <taxon>Pentapetalae</taxon>
        <taxon>rosids</taxon>
        <taxon>fabids</taxon>
        <taxon>Fabales</taxon>
        <taxon>Fabaceae</taxon>
        <taxon>Papilionoideae</taxon>
        <taxon>50 kb inversion clade</taxon>
        <taxon>NPAAA clade</taxon>
        <taxon>indigoferoid/millettioid clade</taxon>
        <taxon>Phaseoleae</taxon>
        <taxon>Vigna</taxon>
    </lineage>
</organism>
<dbReference type="EMBL" id="CP144690">
    <property type="protein sequence ID" value="WVY92212.1"/>
    <property type="molecule type" value="Genomic_DNA"/>
</dbReference>
<feature type="compositionally biased region" description="Low complexity" evidence="3">
    <location>
        <begin position="1"/>
        <end position="24"/>
    </location>
</feature>
<dbReference type="Gene3D" id="3.40.50.2000">
    <property type="entry name" value="Glycogen Phosphorylase B"/>
    <property type="match status" value="1"/>
</dbReference>
<keyword evidence="4" id="KW-1133">Transmembrane helix</keyword>
<evidence type="ECO:0000256" key="1">
    <source>
        <dbReference type="ARBA" id="ARBA00009995"/>
    </source>
</evidence>
<evidence type="ECO:0000256" key="3">
    <source>
        <dbReference type="SAM" id="MobiDB-lite"/>
    </source>
</evidence>
<dbReference type="PANTHER" id="PTHR48048:SF30">
    <property type="entry name" value="GLYCOSYLTRANSFERASE"/>
    <property type="match status" value="1"/>
</dbReference>
<evidence type="ECO:0000313" key="6">
    <source>
        <dbReference type="Proteomes" id="UP001374535"/>
    </source>
</evidence>
<feature type="transmembrane region" description="Helical" evidence="4">
    <location>
        <begin position="108"/>
        <end position="129"/>
    </location>
</feature>
<keyword evidence="6" id="KW-1185">Reference proteome</keyword>
<evidence type="ECO:0000256" key="4">
    <source>
        <dbReference type="SAM" id="Phobius"/>
    </source>
</evidence>
<dbReference type="Proteomes" id="UP001374535">
    <property type="component" value="Chromosome 11"/>
</dbReference>
<reference evidence="5 6" key="1">
    <citation type="journal article" date="2023" name="Life. Sci Alliance">
        <title>Evolutionary insights into 3D genome organization and epigenetic landscape of Vigna mungo.</title>
        <authorList>
            <person name="Junaid A."/>
            <person name="Singh B."/>
            <person name="Bhatia S."/>
        </authorList>
    </citation>
    <scope>NUCLEOTIDE SEQUENCE [LARGE SCALE GENOMIC DNA]</scope>
    <source>
        <strain evidence="5">Urdbean</strain>
    </source>
</reference>
<dbReference type="SUPFAM" id="SSF53756">
    <property type="entry name" value="UDP-Glycosyltransferase/glycogen phosphorylase"/>
    <property type="match status" value="1"/>
</dbReference>
<comment type="similarity">
    <text evidence="1">Belongs to the UDP-glycosyltransferase family.</text>
</comment>
<keyword evidence="2" id="KW-0328">Glycosyltransferase</keyword>
<gene>
    <name evidence="5" type="ORF">V8G54_037726</name>
</gene>
<proteinExistence type="inferred from homology"/>
<keyword evidence="4" id="KW-0812">Transmembrane</keyword>
<dbReference type="InterPro" id="IPR050481">
    <property type="entry name" value="UDP-glycosyltransf_plant"/>
</dbReference>